<comment type="caution">
    <text evidence="12">The sequence shown here is derived from an EMBL/GenBank/DDBJ whole genome shotgun (WGS) entry which is preliminary data.</text>
</comment>
<keyword evidence="13" id="KW-1185">Reference proteome</keyword>
<dbReference type="GO" id="GO:0030245">
    <property type="term" value="P:cellulose catabolic process"/>
    <property type="evidence" value="ECO:0007669"/>
    <property type="project" value="UniProtKB-KW"/>
</dbReference>
<dbReference type="PRINTS" id="PR00131">
    <property type="entry name" value="GLHYDRLASE1"/>
</dbReference>
<evidence type="ECO:0000256" key="9">
    <source>
        <dbReference type="PIRSR" id="PIRSR617736-1"/>
    </source>
</evidence>
<dbReference type="GO" id="GO:0005829">
    <property type="term" value="C:cytosol"/>
    <property type="evidence" value="ECO:0007669"/>
    <property type="project" value="TreeGrafter"/>
</dbReference>
<dbReference type="Gene3D" id="3.20.20.80">
    <property type="entry name" value="Glycosidases"/>
    <property type="match status" value="1"/>
</dbReference>
<dbReference type="InterPro" id="IPR017736">
    <property type="entry name" value="Glyco_hydro_1_beta-glucosidase"/>
</dbReference>
<dbReference type="PANTHER" id="PTHR10353:SF36">
    <property type="entry name" value="LP05116P"/>
    <property type="match status" value="1"/>
</dbReference>
<dbReference type="EC" id="3.2.1.21" evidence="3 11"/>
<evidence type="ECO:0000313" key="12">
    <source>
        <dbReference type="EMBL" id="RIQ18865.1"/>
    </source>
</evidence>
<feature type="binding site" evidence="10">
    <location>
        <position position="19"/>
    </location>
    <ligand>
        <name>substrate</name>
    </ligand>
</feature>
<reference evidence="12 13" key="1">
    <citation type="submission" date="2018-09" db="EMBL/GenBank/DDBJ databases">
        <title>Isolation, diversity and antifungal activity of actinobacteria from wheat.</title>
        <authorList>
            <person name="Han C."/>
        </authorList>
    </citation>
    <scope>NUCLEOTIDE SEQUENCE [LARGE SCALE GENOMIC DNA]</scope>
    <source>
        <strain evidence="12 13">NEAU-YY265</strain>
    </source>
</reference>
<comment type="catalytic activity">
    <reaction evidence="1 11">
        <text>Hydrolysis of terminal, non-reducing beta-D-glucosyl residues with release of beta-D-glucose.</text>
        <dbReference type="EC" id="3.2.1.21"/>
    </reaction>
</comment>
<evidence type="ECO:0000256" key="2">
    <source>
        <dbReference type="ARBA" id="ARBA00010838"/>
    </source>
</evidence>
<dbReference type="EMBL" id="QUAL01000186">
    <property type="protein sequence ID" value="RIQ18865.1"/>
    <property type="molecule type" value="Genomic_DNA"/>
</dbReference>
<comment type="similarity">
    <text evidence="2 11">Belongs to the glycosyl hydrolase 1 family.</text>
</comment>
<organism evidence="12 13">
    <name type="scientific">Jiangella rhizosphaerae</name>
    <dbReference type="NCBI Taxonomy" id="2293569"/>
    <lineage>
        <taxon>Bacteria</taxon>
        <taxon>Bacillati</taxon>
        <taxon>Actinomycetota</taxon>
        <taxon>Actinomycetes</taxon>
        <taxon>Jiangellales</taxon>
        <taxon>Jiangellaceae</taxon>
        <taxon>Jiangella</taxon>
    </lineage>
</organism>
<proteinExistence type="inferred from homology"/>
<dbReference type="InterPro" id="IPR017853">
    <property type="entry name" value="GH"/>
</dbReference>
<gene>
    <name evidence="12" type="ORF">DY240_20535</name>
</gene>
<evidence type="ECO:0000256" key="5">
    <source>
        <dbReference type="ARBA" id="ARBA00023001"/>
    </source>
</evidence>
<name>A0A418KLQ7_9ACTN</name>
<accession>A0A418KLQ7</accession>
<feature type="binding site" evidence="10">
    <location>
        <begin position="410"/>
        <end position="411"/>
    </location>
    <ligand>
        <name>substrate</name>
    </ligand>
</feature>
<evidence type="ECO:0000256" key="8">
    <source>
        <dbReference type="ARBA" id="ARBA00023326"/>
    </source>
</evidence>
<evidence type="ECO:0000256" key="11">
    <source>
        <dbReference type="RuleBase" id="RU361175"/>
    </source>
</evidence>
<evidence type="ECO:0000256" key="3">
    <source>
        <dbReference type="ARBA" id="ARBA00012744"/>
    </source>
</evidence>
<evidence type="ECO:0000256" key="4">
    <source>
        <dbReference type="ARBA" id="ARBA00022801"/>
    </source>
</evidence>
<evidence type="ECO:0000256" key="1">
    <source>
        <dbReference type="ARBA" id="ARBA00000448"/>
    </source>
</evidence>
<feature type="binding site" evidence="10">
    <location>
        <position position="120"/>
    </location>
    <ligand>
        <name>substrate</name>
    </ligand>
</feature>
<dbReference type="FunFam" id="3.20.20.80:FF:000004">
    <property type="entry name" value="Beta-glucosidase 6-phospho-beta-glucosidase"/>
    <property type="match status" value="1"/>
</dbReference>
<keyword evidence="5" id="KW-0136">Cellulose degradation</keyword>
<protein>
    <recommendedName>
        <fullName evidence="3 11">Beta-glucosidase</fullName>
        <ecNumber evidence="3 11">3.2.1.21</ecNumber>
    </recommendedName>
</protein>
<dbReference type="OrthoDB" id="9765195at2"/>
<feature type="active site" description="Nucleophile" evidence="9">
    <location>
        <position position="356"/>
    </location>
</feature>
<keyword evidence="7 11" id="KW-0326">Glycosidase</keyword>
<dbReference type="GO" id="GO:0008422">
    <property type="term" value="F:beta-glucosidase activity"/>
    <property type="evidence" value="ECO:0007669"/>
    <property type="project" value="UniProtKB-EC"/>
</dbReference>
<keyword evidence="6" id="KW-0119">Carbohydrate metabolism</keyword>
<evidence type="ECO:0000256" key="10">
    <source>
        <dbReference type="PIRSR" id="PIRSR617736-2"/>
    </source>
</evidence>
<dbReference type="SUPFAM" id="SSF51445">
    <property type="entry name" value="(Trans)glycosidases"/>
    <property type="match status" value="1"/>
</dbReference>
<dbReference type="InterPro" id="IPR033132">
    <property type="entry name" value="GH_1_N_CS"/>
</dbReference>
<dbReference type="Pfam" id="PF00232">
    <property type="entry name" value="Glyco_hydro_1"/>
    <property type="match status" value="1"/>
</dbReference>
<feature type="binding site" evidence="10">
    <location>
        <position position="403"/>
    </location>
    <ligand>
        <name>substrate</name>
    </ligand>
</feature>
<dbReference type="InterPro" id="IPR001360">
    <property type="entry name" value="Glyco_hydro_1"/>
</dbReference>
<evidence type="ECO:0000256" key="7">
    <source>
        <dbReference type="ARBA" id="ARBA00023295"/>
    </source>
</evidence>
<feature type="binding site" evidence="10">
    <location>
        <position position="296"/>
    </location>
    <ligand>
        <name>substrate</name>
    </ligand>
</feature>
<dbReference type="PANTHER" id="PTHR10353">
    <property type="entry name" value="GLYCOSYL HYDROLASE"/>
    <property type="match status" value="1"/>
</dbReference>
<dbReference type="RefSeq" id="WP_119661717.1">
    <property type="nucleotide sequence ID" value="NZ_QUAL01000186.1"/>
</dbReference>
<dbReference type="NCBIfam" id="TIGR03356">
    <property type="entry name" value="BGL"/>
    <property type="match status" value="1"/>
</dbReference>
<dbReference type="Proteomes" id="UP000284057">
    <property type="component" value="Unassembled WGS sequence"/>
</dbReference>
<feature type="binding site" evidence="10">
    <location>
        <position position="164"/>
    </location>
    <ligand>
        <name>substrate</name>
    </ligand>
</feature>
<keyword evidence="4 11" id="KW-0378">Hydrolase</keyword>
<keyword evidence="8" id="KW-0624">Polysaccharide degradation</keyword>
<evidence type="ECO:0000313" key="13">
    <source>
        <dbReference type="Proteomes" id="UP000284057"/>
    </source>
</evidence>
<dbReference type="PROSITE" id="PS00653">
    <property type="entry name" value="GLYCOSYL_HYDROL_F1_2"/>
    <property type="match status" value="1"/>
</dbReference>
<evidence type="ECO:0000256" key="6">
    <source>
        <dbReference type="ARBA" id="ARBA00023277"/>
    </source>
</evidence>
<sequence>MTFRFPPEFLWGAATSAYQVEGSLDVDGRGESVWDVFARQPGSIEGGGDGSLACDSYRRWADDVELIASLGLNAYRFSVGWSRVMPDGRGRVEKRGLDHYERFVDALLDRGVTPVLTLNHWDMPQALMSDGGWVARSSVDAFAEFTAAVADRLADRVEWWVTQNEPWIIALLGYQLGLHAPGVRDLGASVTAGHHVLLAHGAGADILRQYPRTRAGVALSLFPCDPATPSEEDAAAAWGSDGYVNRWYLDPLAGRGYPADMREHYERALGRPLTEIRDGDEDAIAGRSDFLGVNYYTRRVMAAAEPGKGRPFPWRVVGPSGDVARTDEGWEIAPGSFRDLLLRLHRDYGFPLLVTENGGVFGDAPLHDGRVRDVRRQAFLHSHVAAMGEAMAAGADVRGYLHWSLLDNFEWSLGYRPRFGLVHVDYPTGRRTVKDSGRLYARIVAAGTTDVEESEDA</sequence>
<feature type="active site" description="Proton donor" evidence="9">
    <location>
        <position position="165"/>
    </location>
</feature>
<dbReference type="AlphaFoldDB" id="A0A418KLQ7"/>